<feature type="compositionally biased region" description="Polar residues" evidence="2">
    <location>
        <begin position="923"/>
        <end position="933"/>
    </location>
</feature>
<comment type="caution">
    <text evidence="4">The sequence shown here is derived from an EMBL/GenBank/DDBJ whole genome shotgun (WGS) entry which is preliminary data.</text>
</comment>
<gene>
    <name evidence="4" type="ORF">HBR001_LOCUS4622</name>
</gene>
<feature type="region of interest" description="Disordered" evidence="2">
    <location>
        <begin position="35"/>
        <end position="89"/>
    </location>
</feature>
<dbReference type="SUPFAM" id="SSF57850">
    <property type="entry name" value="RING/U-box"/>
    <property type="match status" value="1"/>
</dbReference>
<dbReference type="InterPro" id="IPR015943">
    <property type="entry name" value="WD40/YVTN_repeat-like_dom_sf"/>
</dbReference>
<feature type="compositionally biased region" description="Acidic residues" evidence="2">
    <location>
        <begin position="938"/>
        <end position="947"/>
    </location>
</feature>
<dbReference type="InterPro" id="IPR001841">
    <property type="entry name" value="Znf_RING"/>
</dbReference>
<dbReference type="GO" id="GO:0006511">
    <property type="term" value="P:ubiquitin-dependent protein catabolic process"/>
    <property type="evidence" value="ECO:0007669"/>
    <property type="project" value="TreeGrafter"/>
</dbReference>
<protein>
    <recommendedName>
        <fullName evidence="3">RING-type domain-containing protein</fullName>
    </recommendedName>
</protein>
<feature type="region of interest" description="Disordered" evidence="2">
    <location>
        <begin position="1"/>
        <end position="20"/>
    </location>
</feature>
<dbReference type="InterPro" id="IPR036322">
    <property type="entry name" value="WD40_repeat_dom_sf"/>
</dbReference>
<evidence type="ECO:0000256" key="1">
    <source>
        <dbReference type="PROSITE-ProRule" id="PRU00175"/>
    </source>
</evidence>
<feature type="compositionally biased region" description="Basic and acidic residues" evidence="2">
    <location>
        <begin position="867"/>
        <end position="876"/>
    </location>
</feature>
<dbReference type="Proteomes" id="UP001162031">
    <property type="component" value="Unassembled WGS sequence"/>
</dbReference>
<dbReference type="PROSITE" id="PS50089">
    <property type="entry name" value="ZF_RING_2"/>
    <property type="match status" value="1"/>
</dbReference>
<dbReference type="AlphaFoldDB" id="A0AAV0TYN5"/>
<keyword evidence="1" id="KW-0862">Zinc</keyword>
<dbReference type="PANTHER" id="PTHR22696:SF1">
    <property type="entry name" value="E3 UBIQUITIN-PROTEIN LIGASE RNF26"/>
    <property type="match status" value="1"/>
</dbReference>
<dbReference type="GO" id="GO:0008270">
    <property type="term" value="F:zinc ion binding"/>
    <property type="evidence" value="ECO:0007669"/>
    <property type="project" value="UniProtKB-KW"/>
</dbReference>
<feature type="region of interest" description="Disordered" evidence="2">
    <location>
        <begin position="263"/>
        <end position="307"/>
    </location>
</feature>
<evidence type="ECO:0000259" key="3">
    <source>
        <dbReference type="PROSITE" id="PS50089"/>
    </source>
</evidence>
<accession>A0AAV0TYN5</accession>
<feature type="region of interest" description="Disordered" evidence="2">
    <location>
        <begin position="830"/>
        <end position="955"/>
    </location>
</feature>
<dbReference type="EMBL" id="CANTFL010001005">
    <property type="protein sequence ID" value="CAI5729684.1"/>
    <property type="molecule type" value="Genomic_DNA"/>
</dbReference>
<evidence type="ECO:0000256" key="2">
    <source>
        <dbReference type="SAM" id="MobiDB-lite"/>
    </source>
</evidence>
<name>A0AAV0TYN5_HYABA</name>
<feature type="compositionally biased region" description="Low complexity" evidence="2">
    <location>
        <begin position="38"/>
        <end position="55"/>
    </location>
</feature>
<sequence length="1150" mass="124676">MEKMILKNVAASRNSTKNRAQQIVEALKKKRVLEEEAAAAAADAADAPDAAAPDAMDTAEQRALKKRKKQTVALSSSASPPRPSASNVSARTALAAGILSPARPFGPRAAAAAAAPPAAFVSPPRRPTPLRQSPTTLLRASPARTQDAVKPLHLPSPVRPPRSAVQASPARLKSRSGAGIAASPLRRRQELLSSPLRRGAPSPKRPLVFDETTTETGRATRWTGQPPPPPLLCAALDQIEAETAARTMKSVTKQTAKSPFQSFQAKVKQSPAKLATMASSPGSGREQDSQLVRNGAVARRPRAGPTLVDLTHAGDGRLLDGMTTSNALSLQPTVLNATTAGATSGGGAAAAAAAAVGVTPSLSKPMRKFLSSSSCPVVAQRSICFSTEGVATALDVTPDGEIIVVGFMDGSVRLYEMDSSVSSDRHGYLLGHIDEQSAQGASSAHLRVKISSDGRYVFVGCRQGPRVVMSINLNHYRNVKDGDDDDFQQCHKHFHSNGRLRGFADVTTYVPQADAGRNGQEERRNKRSAYYILTGLGVGYLNLWRFVEPEQHQQEPIWEHLQNFSAGGNTATTAAFLPSSISPGMLAIAAVCKDKNIRMWPLEFTRKSTVKSNDDCAAEADDTGFLGGNHAVKSHFNIPNTSDIIAMHGQHAYGISLMGAAYRICFPDSSNLTSSSMDQAPRQEFELEKIGGGGGSTSRRSNIMLESLSASDDGKAIIAVSTEGIFYYSNKLPDVGSCEVAGLRIIGKNASENALFKTPMKVYTPLITTKGKKVQSEAMMAVVTNPSSEDSENEDGYINVDLTEVFAARWMVPSRGNSCWVCGVRNTRHWVGPPESKTREPVRARLSAAEQKEELKVQRRRQRALKRAKDAAERQKTCSPAGDQETPRSAKTKTAPLMSAKKTSVRKHTDARPVASADDGSEAAQSSPSNVRQSGGVDNEDDEEYTGSDDSSPSVASLLSELEHFKKRNAEIKTEWQRRLQGERQLRRKWKQREEEFLDQLNDSLTKLDAAEVEGDRLRVLLRDAEKRFAFEKASAEQENSVKARYEQLCEHMNDKLALVADQKRLLEQTTRSLLAEVDRNVHALKNAVVLEKSECVVCKDQQAVTAVVPCGHLCFCEADAETYRRNCTSEYPTCPICQQEIVSLLRIYT</sequence>
<reference evidence="4" key="1">
    <citation type="submission" date="2022-12" db="EMBL/GenBank/DDBJ databases">
        <authorList>
            <person name="Webb A."/>
        </authorList>
    </citation>
    <scope>NUCLEOTIDE SEQUENCE</scope>
    <source>
        <strain evidence="4">Hp1</strain>
    </source>
</reference>
<dbReference type="InterPro" id="IPR013083">
    <property type="entry name" value="Znf_RING/FYVE/PHD"/>
</dbReference>
<dbReference type="GO" id="GO:0061630">
    <property type="term" value="F:ubiquitin protein ligase activity"/>
    <property type="evidence" value="ECO:0007669"/>
    <property type="project" value="TreeGrafter"/>
</dbReference>
<evidence type="ECO:0000313" key="5">
    <source>
        <dbReference type="Proteomes" id="UP001162031"/>
    </source>
</evidence>
<feature type="domain" description="RING-type" evidence="3">
    <location>
        <begin position="1096"/>
        <end position="1139"/>
    </location>
</feature>
<dbReference type="GO" id="GO:0016567">
    <property type="term" value="P:protein ubiquitination"/>
    <property type="evidence" value="ECO:0007669"/>
    <property type="project" value="TreeGrafter"/>
</dbReference>
<feature type="compositionally biased region" description="Low complexity" evidence="2">
    <location>
        <begin position="214"/>
        <end position="224"/>
    </location>
</feature>
<dbReference type="SUPFAM" id="SSF50978">
    <property type="entry name" value="WD40 repeat-like"/>
    <property type="match status" value="1"/>
</dbReference>
<feature type="compositionally biased region" description="Polar residues" evidence="2">
    <location>
        <begin position="11"/>
        <end position="20"/>
    </location>
</feature>
<keyword evidence="1" id="KW-0479">Metal-binding</keyword>
<dbReference type="PANTHER" id="PTHR22696">
    <property type="entry name" value="E3 UBIQUITIN-PROTEIN LIGASE RNF26"/>
    <property type="match status" value="1"/>
</dbReference>
<feature type="compositionally biased region" description="Low complexity" evidence="2">
    <location>
        <begin position="75"/>
        <end position="89"/>
    </location>
</feature>
<feature type="region of interest" description="Disordered" evidence="2">
    <location>
        <begin position="116"/>
        <end position="228"/>
    </location>
</feature>
<evidence type="ECO:0000313" key="4">
    <source>
        <dbReference type="EMBL" id="CAI5729684.1"/>
    </source>
</evidence>
<keyword evidence="1" id="KW-0863">Zinc-finger</keyword>
<keyword evidence="5" id="KW-1185">Reference proteome</keyword>
<dbReference type="Pfam" id="PF13920">
    <property type="entry name" value="zf-C3HC4_3"/>
    <property type="match status" value="1"/>
</dbReference>
<dbReference type="Gene3D" id="2.130.10.10">
    <property type="entry name" value="YVTN repeat-like/Quinoprotein amine dehydrogenase"/>
    <property type="match status" value="1"/>
</dbReference>
<proteinExistence type="predicted"/>
<dbReference type="Gene3D" id="3.30.40.10">
    <property type="entry name" value="Zinc/RING finger domain, C3HC4 (zinc finger)"/>
    <property type="match status" value="1"/>
</dbReference>
<organism evidence="4 5">
    <name type="scientific">Hyaloperonospora brassicae</name>
    <name type="common">Brassica downy mildew</name>
    <name type="synonym">Peronospora brassicae</name>
    <dbReference type="NCBI Taxonomy" id="162125"/>
    <lineage>
        <taxon>Eukaryota</taxon>
        <taxon>Sar</taxon>
        <taxon>Stramenopiles</taxon>
        <taxon>Oomycota</taxon>
        <taxon>Peronosporomycetes</taxon>
        <taxon>Peronosporales</taxon>
        <taxon>Peronosporaceae</taxon>
        <taxon>Hyaloperonospora</taxon>
    </lineage>
</organism>